<feature type="transmembrane region" description="Helical" evidence="2">
    <location>
        <begin position="103"/>
        <end position="124"/>
    </location>
</feature>
<sequence length="220" mass="22722">MLQPSGQPSESNPHPESQNTISGSVSGPTVQAGAIHGDLHFHLGQTAPPATPLPVSAQATGKPSPPLRVSKVAGGWVLALLPLLIFSAALGAVVDAATRQGPLVVKLALDLVIVALGVLALRLWSLVARRPFGALTAVVLDRCTPRRLAALSRTTLTVILSLEAVLALTLVVQEVSRGSGDPRSAGANGALVFLLATGFLIARVLVRPRMNPEPRANPVP</sequence>
<evidence type="ECO:0000256" key="1">
    <source>
        <dbReference type="SAM" id="MobiDB-lite"/>
    </source>
</evidence>
<keyword evidence="2" id="KW-0472">Membrane</keyword>
<organism evidence="3 4">
    <name type="scientific">Streptoalloteichus hindustanus</name>
    <dbReference type="NCBI Taxonomy" id="2017"/>
    <lineage>
        <taxon>Bacteria</taxon>
        <taxon>Bacillati</taxon>
        <taxon>Actinomycetota</taxon>
        <taxon>Actinomycetes</taxon>
        <taxon>Pseudonocardiales</taxon>
        <taxon>Pseudonocardiaceae</taxon>
        <taxon>Streptoalloteichus</taxon>
    </lineage>
</organism>
<evidence type="ECO:0000313" key="4">
    <source>
        <dbReference type="Proteomes" id="UP000184501"/>
    </source>
</evidence>
<dbReference type="AlphaFoldDB" id="A0A1M5EVR5"/>
<dbReference type="Proteomes" id="UP000184501">
    <property type="component" value="Unassembled WGS sequence"/>
</dbReference>
<protein>
    <submittedName>
        <fullName evidence="3">Uncharacterized protein</fullName>
    </submittedName>
</protein>
<dbReference type="RefSeq" id="WP_143174209.1">
    <property type="nucleotide sequence ID" value="NZ_FQVN01000005.1"/>
</dbReference>
<feature type="region of interest" description="Disordered" evidence="1">
    <location>
        <begin position="1"/>
        <end position="27"/>
    </location>
</feature>
<feature type="transmembrane region" description="Helical" evidence="2">
    <location>
        <begin position="72"/>
        <end position="97"/>
    </location>
</feature>
<feature type="transmembrane region" description="Helical" evidence="2">
    <location>
        <begin position="155"/>
        <end position="173"/>
    </location>
</feature>
<feature type="transmembrane region" description="Helical" evidence="2">
    <location>
        <begin position="185"/>
        <end position="206"/>
    </location>
</feature>
<gene>
    <name evidence="3" type="ORF">SAMN05444320_105160</name>
</gene>
<proteinExistence type="predicted"/>
<reference evidence="3 4" key="1">
    <citation type="submission" date="2016-11" db="EMBL/GenBank/DDBJ databases">
        <authorList>
            <person name="Jaros S."/>
            <person name="Januszkiewicz K."/>
            <person name="Wedrychowicz H."/>
        </authorList>
    </citation>
    <scope>NUCLEOTIDE SEQUENCE [LARGE SCALE GENOMIC DNA]</scope>
    <source>
        <strain evidence="3 4">DSM 44523</strain>
    </source>
</reference>
<evidence type="ECO:0000313" key="3">
    <source>
        <dbReference type="EMBL" id="SHF83314.1"/>
    </source>
</evidence>
<evidence type="ECO:0000256" key="2">
    <source>
        <dbReference type="SAM" id="Phobius"/>
    </source>
</evidence>
<keyword evidence="2" id="KW-0812">Transmembrane</keyword>
<accession>A0A1M5EVR5</accession>
<dbReference type="STRING" id="2017.SAMN05444320_105160"/>
<dbReference type="EMBL" id="FQVN01000005">
    <property type="protein sequence ID" value="SHF83314.1"/>
    <property type="molecule type" value="Genomic_DNA"/>
</dbReference>
<name>A0A1M5EVR5_STRHI</name>
<keyword evidence="4" id="KW-1185">Reference proteome</keyword>
<keyword evidence="2" id="KW-1133">Transmembrane helix</keyword>